<proteinExistence type="predicted"/>
<sequence length="220" mass="25505">MRIDYEKLTIKPKVFGTIFGLCSLAMFFLIVSFLWIPIGIYIKNFLPSFLSLFYAVATLFAFGVLVKIFSLFVTMFFVKDKMNKLRSMNETLSYLLLSSLAGAAFTASQSFFSLELFLNNKPYNPDNMISVALFSLGNYFVENSYFYYLLGASLIAFLFFRFYLLRNKIVLELETKETTETTFSEKEKFYLSLLACVILIFVTIGAFFMLFWFLVLLINK</sequence>
<dbReference type="RefSeq" id="WP_231336886.1">
    <property type="nucleotide sequence ID" value="NZ_JAJOHQ010000034.1"/>
</dbReference>
<accession>A0A5T1UNE8</accession>
<comment type="caution">
    <text evidence="1">The sequence shown here is derived from an EMBL/GenBank/DDBJ whole genome shotgun (WGS) entry which is preliminary data.</text>
</comment>
<dbReference type="Proteomes" id="UP000352088">
    <property type="component" value="Unassembled WGS sequence"/>
</dbReference>
<dbReference type="EMBL" id="AACQHW010000011">
    <property type="protein sequence ID" value="EAL6851479.1"/>
    <property type="molecule type" value="Genomic_DNA"/>
</dbReference>
<evidence type="ECO:0000313" key="2">
    <source>
        <dbReference type="Proteomes" id="UP000352088"/>
    </source>
</evidence>
<name>A0A5T1UNE8_CAMCO</name>
<dbReference type="AlphaFoldDB" id="A0A5T1UNE8"/>
<reference evidence="1 2" key="1">
    <citation type="submission" date="2018-07" db="EMBL/GenBank/DDBJ databases">
        <authorList>
            <consortium name="NARMS: The National Antimicrobial Resistance Monitoring System"/>
        </authorList>
    </citation>
    <scope>NUCLEOTIDE SEQUENCE [LARGE SCALE GENOMIC DNA]</scope>
    <source>
        <strain evidence="1 2">CVM N17C548</strain>
    </source>
</reference>
<gene>
    <name evidence="1" type="ORF">DSX26_08430</name>
</gene>
<evidence type="ECO:0000313" key="1">
    <source>
        <dbReference type="EMBL" id="EAL6851479.1"/>
    </source>
</evidence>
<organism evidence="1 2">
    <name type="scientific">Campylobacter coli</name>
    <dbReference type="NCBI Taxonomy" id="195"/>
    <lineage>
        <taxon>Bacteria</taxon>
        <taxon>Pseudomonadati</taxon>
        <taxon>Campylobacterota</taxon>
        <taxon>Epsilonproteobacteria</taxon>
        <taxon>Campylobacterales</taxon>
        <taxon>Campylobacteraceae</taxon>
        <taxon>Campylobacter</taxon>
    </lineage>
</organism>
<protein>
    <submittedName>
        <fullName evidence="1">Uncharacterized protein</fullName>
    </submittedName>
</protein>